<dbReference type="GO" id="GO:0008198">
    <property type="term" value="F:ferrous iron binding"/>
    <property type="evidence" value="ECO:0007669"/>
    <property type="project" value="TreeGrafter"/>
</dbReference>
<evidence type="ECO:0000313" key="4">
    <source>
        <dbReference type="Proteomes" id="UP000887565"/>
    </source>
</evidence>
<evidence type="ECO:0000259" key="3">
    <source>
        <dbReference type="PROSITE" id="PS51471"/>
    </source>
</evidence>
<feature type="binding site" evidence="2">
    <location>
        <position position="85"/>
    </location>
    <ligand>
        <name>2-oxoglutarate</name>
        <dbReference type="ChEBI" id="CHEBI:16810"/>
    </ligand>
</feature>
<organism evidence="4 5">
    <name type="scientific">Romanomermis culicivorax</name>
    <name type="common">Nematode worm</name>
    <dbReference type="NCBI Taxonomy" id="13658"/>
    <lineage>
        <taxon>Eukaryota</taxon>
        <taxon>Metazoa</taxon>
        <taxon>Ecdysozoa</taxon>
        <taxon>Nematoda</taxon>
        <taxon>Enoplea</taxon>
        <taxon>Dorylaimia</taxon>
        <taxon>Mermithida</taxon>
        <taxon>Mermithoidea</taxon>
        <taxon>Mermithidae</taxon>
        <taxon>Romanomermis</taxon>
    </lineage>
</organism>
<feature type="domain" description="Fe2OG dioxygenase" evidence="3">
    <location>
        <begin position="1"/>
        <end position="90"/>
    </location>
</feature>
<dbReference type="SUPFAM" id="SSF51197">
    <property type="entry name" value="Clavaminate synthase-like"/>
    <property type="match status" value="1"/>
</dbReference>
<accession>A0A915HLM9</accession>
<reference evidence="5" key="1">
    <citation type="submission" date="2022-11" db="UniProtKB">
        <authorList>
            <consortium name="WormBaseParasite"/>
        </authorList>
    </citation>
    <scope>IDENTIFICATION</scope>
</reference>
<dbReference type="PANTHER" id="PTHR31573">
    <property type="entry name" value="ALPHA-KETOGLUTARATE-DEPENDENT DIOXYGENASE ALKB HOMOLOG 2"/>
    <property type="match status" value="1"/>
</dbReference>
<evidence type="ECO:0000256" key="2">
    <source>
        <dbReference type="PIRSR" id="PIRSR632852-1"/>
    </source>
</evidence>
<dbReference type="PANTHER" id="PTHR31573:SF1">
    <property type="entry name" value="DNA OXIDATIVE DEMETHYLASE ALKBH2"/>
    <property type="match status" value="1"/>
</dbReference>
<name>A0A915HLM9_ROMCU</name>
<sequence>MGAHRDNEPDLDPEAPIASLTVGHARDFILRYSKKRDTNDDQVLKLTLENGSLLIMKPPTNNFWYHSIPKRKKITSTTGPRINFTFRKILIKTQNPIIL</sequence>
<feature type="binding site" evidence="2">
    <location>
        <position position="66"/>
    </location>
    <ligand>
        <name>2-oxoglutarate</name>
        <dbReference type="ChEBI" id="CHEBI:16810"/>
    </ligand>
</feature>
<comment type="cofactor">
    <cofactor evidence="1">
        <name>Fe(2+)</name>
        <dbReference type="ChEBI" id="CHEBI:29033"/>
    </cofactor>
</comment>
<dbReference type="InterPro" id="IPR027450">
    <property type="entry name" value="AlkB-like"/>
</dbReference>
<evidence type="ECO:0000256" key="1">
    <source>
        <dbReference type="ARBA" id="ARBA00001954"/>
    </source>
</evidence>
<evidence type="ECO:0000313" key="5">
    <source>
        <dbReference type="WBParaSite" id="nRc.2.0.1.t02878-RA"/>
    </source>
</evidence>
<dbReference type="Pfam" id="PF13532">
    <property type="entry name" value="2OG-FeII_Oxy_2"/>
    <property type="match status" value="1"/>
</dbReference>
<feature type="binding site" evidence="2">
    <location>
        <position position="4"/>
    </location>
    <ligand>
        <name>2-oxoglutarate</name>
        <dbReference type="ChEBI" id="CHEBI:16810"/>
    </ligand>
</feature>
<dbReference type="PROSITE" id="PS51471">
    <property type="entry name" value="FE2OG_OXY"/>
    <property type="match status" value="1"/>
</dbReference>
<dbReference type="GO" id="GO:0006307">
    <property type="term" value="P:DNA alkylation repair"/>
    <property type="evidence" value="ECO:0007669"/>
    <property type="project" value="TreeGrafter"/>
</dbReference>
<dbReference type="WBParaSite" id="nRc.2.0.1.t02878-RA">
    <property type="protein sequence ID" value="nRc.2.0.1.t02878-RA"/>
    <property type="gene ID" value="nRc.2.0.1.g02878"/>
</dbReference>
<dbReference type="GO" id="GO:0051747">
    <property type="term" value="F:cytosine C-5 DNA demethylase activity"/>
    <property type="evidence" value="ECO:0007669"/>
    <property type="project" value="TreeGrafter"/>
</dbReference>
<dbReference type="InterPro" id="IPR005123">
    <property type="entry name" value="Oxoglu/Fe-dep_dioxygenase_dom"/>
</dbReference>
<proteinExistence type="predicted"/>
<dbReference type="GO" id="GO:0035516">
    <property type="term" value="F:broad specificity oxidative DNA demethylase activity"/>
    <property type="evidence" value="ECO:0007669"/>
    <property type="project" value="TreeGrafter"/>
</dbReference>
<protein>
    <submittedName>
        <fullName evidence="5">Fe2OG dioxygenase domain-containing protein</fullName>
    </submittedName>
</protein>
<keyword evidence="4" id="KW-1185">Reference proteome</keyword>
<dbReference type="OMA" id="CDDEREM"/>
<feature type="binding site" evidence="2">
    <location>
        <position position="81"/>
    </location>
    <ligand>
        <name>2-oxoglutarate</name>
        <dbReference type="ChEBI" id="CHEBI:16810"/>
    </ligand>
</feature>
<dbReference type="InterPro" id="IPR032852">
    <property type="entry name" value="ALKBH2"/>
</dbReference>
<dbReference type="AlphaFoldDB" id="A0A915HLM9"/>
<dbReference type="Proteomes" id="UP000887565">
    <property type="component" value="Unplaced"/>
</dbReference>
<feature type="binding site" evidence="2">
    <location>
        <position position="87"/>
    </location>
    <ligand>
        <name>2-oxoglutarate</name>
        <dbReference type="ChEBI" id="CHEBI:16810"/>
    </ligand>
</feature>
<dbReference type="InterPro" id="IPR037151">
    <property type="entry name" value="AlkB-like_sf"/>
</dbReference>
<dbReference type="Gene3D" id="2.60.120.590">
    <property type="entry name" value="Alpha-ketoglutarate-dependent dioxygenase AlkB-like"/>
    <property type="match status" value="1"/>
</dbReference>